<reference evidence="2 3" key="1">
    <citation type="submission" date="2020-03" db="EMBL/GenBank/DDBJ databases">
        <authorList>
            <person name="Wang L."/>
            <person name="He N."/>
            <person name="Li Y."/>
            <person name="Fang Y."/>
            <person name="Zhang F."/>
        </authorList>
    </citation>
    <scope>NUCLEOTIDE SEQUENCE [LARGE SCALE GENOMIC DNA]</scope>
    <source>
        <strain evidence="2 3">36D10-4-7</strain>
    </source>
</reference>
<dbReference type="InterPro" id="IPR023614">
    <property type="entry name" value="Porin_dom_sf"/>
</dbReference>
<dbReference type="RefSeq" id="WP_168135787.1">
    <property type="nucleotide sequence ID" value="NZ_JAAVJH010000014.1"/>
</dbReference>
<proteinExistence type="predicted"/>
<feature type="chain" id="PRO_5045735698" description="MipA/OmpV family protein" evidence="1">
    <location>
        <begin position="22"/>
        <end position="248"/>
    </location>
</feature>
<evidence type="ECO:0000256" key="1">
    <source>
        <dbReference type="SAM" id="SignalP"/>
    </source>
</evidence>
<gene>
    <name evidence="2" type="ORF">HBH26_16765</name>
</gene>
<keyword evidence="3" id="KW-1185">Reference proteome</keyword>
<comment type="caution">
    <text evidence="2">The sequence shown here is derived from an EMBL/GenBank/DDBJ whole genome shotgun (WGS) entry which is preliminary data.</text>
</comment>
<name>A0ABX1CQL2_9SPHN</name>
<evidence type="ECO:0000313" key="3">
    <source>
        <dbReference type="Proteomes" id="UP000732399"/>
    </source>
</evidence>
<dbReference type="Pfam" id="PF09694">
    <property type="entry name" value="Gcw_chp"/>
    <property type="match status" value="1"/>
</dbReference>
<evidence type="ECO:0008006" key="4">
    <source>
        <dbReference type="Google" id="ProtNLM"/>
    </source>
</evidence>
<sequence>MRAGRVVLVAALVVPAVPAAAQSVAGPTLAVEAATDARVRGLSWSDGRPALSVAAAVPLGDVRVEARGTTLRDSRRHGGADVGLDLAARYTREMGGWRAGAGMVHHAFLDRARLNYLELEASGGYLIGPLDLALSASYAPSQRAIGGDNLYLRAGAAAGVPGTPWTVYGHVGRSIGDGDANGGRERATRLRPGGGDYTDWRLGAERVVGPLTLGAAVTGTSIDTPVTPTAFTDRHVGTRLAATARIDL</sequence>
<feature type="signal peptide" evidence="1">
    <location>
        <begin position="1"/>
        <end position="21"/>
    </location>
</feature>
<dbReference type="Proteomes" id="UP000732399">
    <property type="component" value="Unassembled WGS sequence"/>
</dbReference>
<dbReference type="Gene3D" id="2.40.160.10">
    <property type="entry name" value="Porin"/>
    <property type="match status" value="1"/>
</dbReference>
<dbReference type="EMBL" id="JAAVJH010000014">
    <property type="protein sequence ID" value="NJR80235.1"/>
    <property type="molecule type" value="Genomic_DNA"/>
</dbReference>
<evidence type="ECO:0000313" key="2">
    <source>
        <dbReference type="EMBL" id="NJR80235.1"/>
    </source>
</evidence>
<organism evidence="2 3">
    <name type="scientific">Sphingomonas corticis</name>
    <dbReference type="NCBI Taxonomy" id="2722791"/>
    <lineage>
        <taxon>Bacteria</taxon>
        <taxon>Pseudomonadati</taxon>
        <taxon>Pseudomonadota</taxon>
        <taxon>Alphaproteobacteria</taxon>
        <taxon>Sphingomonadales</taxon>
        <taxon>Sphingomonadaceae</taxon>
        <taxon>Sphingomonas</taxon>
    </lineage>
</organism>
<keyword evidence="1" id="KW-0732">Signal</keyword>
<protein>
    <recommendedName>
        <fullName evidence="4">MipA/OmpV family protein</fullName>
    </recommendedName>
</protein>
<dbReference type="InterPro" id="IPR010239">
    <property type="entry name" value="CHP02001"/>
</dbReference>
<accession>A0ABX1CQL2</accession>